<dbReference type="InterPro" id="IPR011047">
    <property type="entry name" value="Quinoprotein_ADH-like_sf"/>
</dbReference>
<dbReference type="InterPro" id="IPR027417">
    <property type="entry name" value="P-loop_NTPase"/>
</dbReference>
<keyword evidence="2" id="KW-0677">Repeat</keyword>
<dbReference type="Gene3D" id="2.40.10.120">
    <property type="match status" value="1"/>
</dbReference>
<dbReference type="PANTHER" id="PTHR22847:SF637">
    <property type="entry name" value="WD REPEAT DOMAIN 5B"/>
    <property type="match status" value="1"/>
</dbReference>
<feature type="repeat" description="WD" evidence="3">
    <location>
        <begin position="894"/>
        <end position="935"/>
    </location>
</feature>
<dbReference type="InterPro" id="IPR001680">
    <property type="entry name" value="WD40_rpt"/>
</dbReference>
<proteinExistence type="predicted"/>
<dbReference type="PROSITE" id="PS50082">
    <property type="entry name" value="WD_REPEATS_2"/>
    <property type="match status" value="13"/>
</dbReference>
<dbReference type="InterPro" id="IPR036322">
    <property type="entry name" value="WD40_repeat_dom_sf"/>
</dbReference>
<feature type="domain" description="NB-ARC" evidence="4">
    <location>
        <begin position="242"/>
        <end position="345"/>
    </location>
</feature>
<dbReference type="SUPFAM" id="SSF50494">
    <property type="entry name" value="Trypsin-like serine proteases"/>
    <property type="match status" value="1"/>
</dbReference>
<dbReference type="PRINTS" id="PR00364">
    <property type="entry name" value="DISEASERSIST"/>
</dbReference>
<feature type="repeat" description="WD" evidence="3">
    <location>
        <begin position="1064"/>
        <end position="1105"/>
    </location>
</feature>
<evidence type="ECO:0000256" key="1">
    <source>
        <dbReference type="ARBA" id="ARBA00022574"/>
    </source>
</evidence>
<dbReference type="SUPFAM" id="SSF50978">
    <property type="entry name" value="WD40 repeat-like"/>
    <property type="match status" value="2"/>
</dbReference>
<dbReference type="InterPro" id="IPR020472">
    <property type="entry name" value="WD40_PAC1"/>
</dbReference>
<feature type="repeat" description="WD" evidence="3">
    <location>
        <begin position="810"/>
        <end position="851"/>
    </location>
</feature>
<dbReference type="Gene3D" id="3.40.50.300">
    <property type="entry name" value="P-loop containing nucleotide triphosphate hydrolases"/>
    <property type="match status" value="1"/>
</dbReference>
<name>A0A8J6ZVJ2_DESMC</name>
<dbReference type="Pfam" id="PF00400">
    <property type="entry name" value="WD40"/>
    <property type="match status" value="13"/>
</dbReference>
<evidence type="ECO:0000313" key="6">
    <source>
        <dbReference type="Proteomes" id="UP000622533"/>
    </source>
</evidence>
<dbReference type="InterPro" id="IPR001646">
    <property type="entry name" value="5peptide_repeat"/>
</dbReference>
<feature type="repeat" description="WD" evidence="3">
    <location>
        <begin position="1148"/>
        <end position="1189"/>
    </location>
</feature>
<dbReference type="PROSITE" id="PS50294">
    <property type="entry name" value="WD_REPEATS_REGION"/>
    <property type="match status" value="13"/>
</dbReference>
<feature type="repeat" description="WD" evidence="3">
    <location>
        <begin position="979"/>
        <end position="1020"/>
    </location>
</feature>
<dbReference type="PROSITE" id="PS00678">
    <property type="entry name" value="WD_REPEATS_1"/>
    <property type="match status" value="11"/>
</dbReference>
<dbReference type="InterPro" id="IPR002182">
    <property type="entry name" value="NB-ARC"/>
</dbReference>
<dbReference type="Gene3D" id="2.130.10.10">
    <property type="entry name" value="YVTN repeat-like/Quinoprotein amine dehydrogenase"/>
    <property type="match status" value="6"/>
</dbReference>
<evidence type="ECO:0000259" key="4">
    <source>
        <dbReference type="Pfam" id="PF00931"/>
    </source>
</evidence>
<dbReference type="InterPro" id="IPR009003">
    <property type="entry name" value="Peptidase_S1_PA"/>
</dbReference>
<feature type="repeat" description="WD" evidence="3">
    <location>
        <begin position="852"/>
        <end position="893"/>
    </location>
</feature>
<keyword evidence="1 3" id="KW-0853">WD repeat</keyword>
<feature type="repeat" description="WD" evidence="3">
    <location>
        <begin position="1232"/>
        <end position="1273"/>
    </location>
</feature>
<reference evidence="5" key="1">
    <citation type="submission" date="2020-10" db="EMBL/GenBank/DDBJ databases">
        <authorList>
            <person name="Castelo-Branco R."/>
            <person name="Eusebio N."/>
            <person name="Adriana R."/>
            <person name="Vieira A."/>
            <person name="Brugerolle De Fraissinette N."/>
            <person name="Rezende De Castro R."/>
            <person name="Schneider M.P."/>
            <person name="Vasconcelos V."/>
            <person name="Leao P.N."/>
        </authorList>
    </citation>
    <scope>NUCLEOTIDE SEQUENCE</scope>
    <source>
        <strain evidence="5">LEGE 12446</strain>
    </source>
</reference>
<dbReference type="CDD" id="cd00200">
    <property type="entry name" value="WD40"/>
    <property type="match status" value="2"/>
</dbReference>
<protein>
    <submittedName>
        <fullName evidence="5">Trypsin-like peptidase domain-containing protein</fullName>
    </submittedName>
</protein>
<comment type="caution">
    <text evidence="5">The sequence shown here is derived from an EMBL/GenBank/DDBJ whole genome shotgun (WGS) entry which is preliminary data.</text>
</comment>
<organism evidence="5 6">
    <name type="scientific">Desmonostoc muscorum LEGE 12446</name>
    <dbReference type="NCBI Taxonomy" id="1828758"/>
    <lineage>
        <taxon>Bacteria</taxon>
        <taxon>Bacillati</taxon>
        <taxon>Cyanobacteriota</taxon>
        <taxon>Cyanophyceae</taxon>
        <taxon>Nostocales</taxon>
        <taxon>Nostocaceae</taxon>
        <taxon>Desmonostoc</taxon>
    </lineage>
</organism>
<dbReference type="PANTHER" id="PTHR22847">
    <property type="entry name" value="WD40 REPEAT PROTEIN"/>
    <property type="match status" value="1"/>
</dbReference>
<dbReference type="SUPFAM" id="SSF141571">
    <property type="entry name" value="Pentapeptide repeat-like"/>
    <property type="match status" value="1"/>
</dbReference>
<dbReference type="PRINTS" id="PR00320">
    <property type="entry name" value="GPROTEINBRPT"/>
</dbReference>
<feature type="repeat" description="WD" evidence="3">
    <location>
        <begin position="1190"/>
        <end position="1231"/>
    </location>
</feature>
<evidence type="ECO:0000313" key="5">
    <source>
        <dbReference type="EMBL" id="MBE9025716.1"/>
    </source>
</evidence>
<dbReference type="SUPFAM" id="SSF52540">
    <property type="entry name" value="P-loop containing nucleoside triphosphate hydrolases"/>
    <property type="match status" value="1"/>
</dbReference>
<gene>
    <name evidence="5" type="ORF">IQ276_25865</name>
</gene>
<feature type="repeat" description="WD" evidence="3">
    <location>
        <begin position="726"/>
        <end position="767"/>
    </location>
</feature>
<dbReference type="InterPro" id="IPR015943">
    <property type="entry name" value="WD40/YVTN_repeat-like_dom_sf"/>
</dbReference>
<dbReference type="SMART" id="SM00320">
    <property type="entry name" value="WD40"/>
    <property type="match status" value="14"/>
</dbReference>
<dbReference type="Pfam" id="PF00931">
    <property type="entry name" value="NB-ARC"/>
    <property type="match status" value="1"/>
</dbReference>
<dbReference type="EMBL" id="JADEXS010000467">
    <property type="protein sequence ID" value="MBE9025716.1"/>
    <property type="molecule type" value="Genomic_DNA"/>
</dbReference>
<evidence type="ECO:0000256" key="2">
    <source>
        <dbReference type="ARBA" id="ARBA00022737"/>
    </source>
</evidence>
<dbReference type="InterPro" id="IPR019775">
    <property type="entry name" value="WD40_repeat_CS"/>
</dbReference>
<feature type="repeat" description="WD" evidence="3">
    <location>
        <begin position="1106"/>
        <end position="1143"/>
    </location>
</feature>
<keyword evidence="6" id="KW-1185">Reference proteome</keyword>
<dbReference type="Pfam" id="PF00805">
    <property type="entry name" value="Pentapeptide"/>
    <property type="match status" value="1"/>
</dbReference>
<feature type="repeat" description="WD" evidence="3">
    <location>
        <begin position="1021"/>
        <end position="1063"/>
    </location>
</feature>
<dbReference type="SUPFAM" id="SSF50998">
    <property type="entry name" value="Quinoprotein alcohol dehydrogenase-like"/>
    <property type="match status" value="1"/>
</dbReference>
<feature type="repeat" description="WD" evidence="3">
    <location>
        <begin position="936"/>
        <end position="978"/>
    </location>
</feature>
<sequence length="1309" mass="145919">MSTHLESSIVRIYSINAKVVGAGFLVSQKYILTCAHVVADALGIARNTAEMPKTEVCLDFPFLAAKQFFTARIVFWRPVNPNEFAEDIAALELESSPPNTAQPARLVASEDLWGHPFRVLGFPKNQPNGVWAAGEIRAGLANGWVQLEDIKQQGYALEPGFSGAPIWDEQLQGVVGMAVAGEIERATAKVAFIIPTQVLITAWLELSEQVPVTEVTPGIDIKKCKQDWGLAQNIYSFYGRTEEISTLKHWIIEEEKPCQLVLLLGIGGIGKTSLSLKLARDIQDEFEYVFWRSLLNAPLSSDIFSDLINFISDQKKTGLSDTVDEQITQLITYLQQHRCLLILDNLDAVLDSSNQSRFKEGYEGYGKFLSKVGEVTHNSCLLLTSREKPPEVVKLEIGEKGLTRTYSLSGLNYSDSQEIFADIGSFAGSNEEWKEIIEFYSGNPLALELAAKHITEVYSGEISDFLKQGKQVFGELNDLLDWHFQRLSDKEQEIMYWLAINREPVSLSELIEDIFASKSVKNEIPSILQVLQRRFPLVKSQKHFSLQPVLIEYLSERLVKCVYKEINEEETILLLNRHALIKASTKDYVREAQIRFIIEPIVEEFFYNDDKKFEDQLFKLVSKLKREELPQRGYLGGNILNLLCHIGTDLSGCDFSCLKLWQVYLSDANLKDVNLAHSDLSKSSFAETFSSILAIAFSPDGVSLATTDPNEIHLWRISDGQNLMTYKGHVGWIWSVAFSSDGKILASGGEDCTIKLWDVNNGQLLRTLQEHKDFVRFLAFSPDEKILASSSDDLTIKLWNTNTGECLNTIQAHADWIWCVVFSPDGQTLATGSDDQMVKLWDVKTGRCIITLQEHSDFVRSVAFSPDGSKLISGSGDKTIRLWDIKTGECLKVFEGHSGSVWRVAFSPDGQIIASGSDDKTVKLWDINTGDCTKTLQGYKGRVGSVAFSPPDGQTLATGSDDQMVKLWDVKTGQCWKTLKGSTHWIYSVACSSNAGMLASSGEDRLVRLWNLETGQCIKTFEGHTNRVWSVAFSPGNDFLASSGSEDKTVKLWDIATGRCLKTFQEHRDWVWSVAFSPDGQTLASASDDKTVKLWDVNTGQCIKTFEGHTNCLASVDFSPNGKLIASGGGDQVVRLWNINEGKCCGILEGHTGLIWSVRFSPNNQMVASGSQEQTIKLWNIETQQCIRTLKEHSNWVCAVAFSSDNTTFASGSEDQTVKIWNIETGQCIKTFQGHTGRVWSVIFSPDAKTLFSGSQDGTIRVWDINQGECIRTLRVSRPYERMNITGTTGLTEAQKGTLKILGAVEDEK</sequence>
<evidence type="ECO:0000256" key="3">
    <source>
        <dbReference type="PROSITE-ProRule" id="PRU00221"/>
    </source>
</evidence>
<dbReference type="Proteomes" id="UP000622533">
    <property type="component" value="Unassembled WGS sequence"/>
</dbReference>
<dbReference type="RefSeq" id="WP_193920968.1">
    <property type="nucleotide sequence ID" value="NZ_JADEXS020000001.1"/>
</dbReference>
<dbReference type="GO" id="GO:0043531">
    <property type="term" value="F:ADP binding"/>
    <property type="evidence" value="ECO:0007669"/>
    <property type="project" value="InterPro"/>
</dbReference>
<feature type="repeat" description="WD" evidence="3">
    <location>
        <begin position="768"/>
        <end position="809"/>
    </location>
</feature>
<dbReference type="Pfam" id="PF13365">
    <property type="entry name" value="Trypsin_2"/>
    <property type="match status" value="1"/>
</dbReference>
<accession>A0A8J6ZVJ2</accession>